<evidence type="ECO:0000256" key="1">
    <source>
        <dbReference type="ARBA" id="ARBA00022598"/>
    </source>
</evidence>
<keyword evidence="9" id="KW-0511">Multifunctional enzyme</keyword>
<keyword evidence="5" id="KW-0630">Potassium</keyword>
<evidence type="ECO:0000313" key="14">
    <source>
        <dbReference type="Proteomes" id="UP000317043"/>
    </source>
</evidence>
<keyword evidence="3" id="KW-0547">Nucleotide-binding</keyword>
<dbReference type="InterPro" id="IPR002847">
    <property type="entry name" value="F420-0_gamma-glut_ligase-dom"/>
</dbReference>
<dbReference type="Gene3D" id="3.40.109.10">
    <property type="entry name" value="NADH Oxidase"/>
    <property type="match status" value="1"/>
</dbReference>
<protein>
    <submittedName>
        <fullName evidence="13">Coenzyme F420-0 gamma-glutamyl ligase</fullName>
    </submittedName>
</protein>
<dbReference type="Pfam" id="PF01996">
    <property type="entry name" value="F420_ligase"/>
    <property type="match status" value="1"/>
</dbReference>
<evidence type="ECO:0000256" key="10">
    <source>
        <dbReference type="SAM" id="MobiDB-lite"/>
    </source>
</evidence>
<evidence type="ECO:0000256" key="2">
    <source>
        <dbReference type="ARBA" id="ARBA00022723"/>
    </source>
</evidence>
<dbReference type="GO" id="GO:0052618">
    <property type="term" value="F:coenzyme F420-0:L-glutamate ligase activity"/>
    <property type="evidence" value="ECO:0007669"/>
    <property type="project" value="TreeGrafter"/>
</dbReference>
<evidence type="ECO:0000313" key="13">
    <source>
        <dbReference type="EMBL" id="TQL78300.1"/>
    </source>
</evidence>
<dbReference type="EMBL" id="VFOW01000001">
    <property type="protein sequence ID" value="TQL78300.1"/>
    <property type="molecule type" value="Genomic_DNA"/>
</dbReference>
<keyword evidence="1 13" id="KW-0436">Ligase</keyword>
<evidence type="ECO:0000256" key="7">
    <source>
        <dbReference type="ARBA" id="ARBA00023134"/>
    </source>
</evidence>
<dbReference type="PANTHER" id="PTHR47917:SF1">
    <property type="entry name" value="COENZYME F420:L-GLUTAMATE LIGASE"/>
    <property type="match status" value="1"/>
</dbReference>
<sequence>MSLTILPVTGIGEIKPGDDLAAIVTRAAPWLTDGDVLAVTSKIVSKAEGRYFDGDRETAIDEETVSVVARRGATRIVRDRRGLVLAAAGVDASNVEPGRVILLPLDPDASARRLRADINRLLSIDVAVVITDTLGRAWRVGQVDTAIGVAGMSPVLDLRGGSDGYGNPLGVTVTALADEIAAAADLVKGKTSGNPVAVIRGLRAPDTGSDGPGAAALIRGHQEDLFGLGAAEARAEGRRDAVTARRTIRRFTDEPVEPAAIERAVAAAITAPAPHHSQPWRFVQVSRSRRELLSAMRKAWIADLTEDGFDEAAIGRRLTRGDVLWNATEIVVPFLVADAAHEYPDPRRADAEDRMFTVAMGAAVQNLLISLAADGLGACWVSSTMFCPNVVRDVLDLPKDWQPMGAVAVGRPAVEPPPRGERPTERFLLRR</sequence>
<gene>
    <name evidence="13" type="ORF">FB566_3883</name>
</gene>
<dbReference type="NCBIfam" id="TIGR03553">
    <property type="entry name" value="F420_FbiB_CTERM"/>
    <property type="match status" value="1"/>
</dbReference>
<organism evidence="13 14">
    <name type="scientific">Stackebrandtia endophytica</name>
    <dbReference type="NCBI Taxonomy" id="1496996"/>
    <lineage>
        <taxon>Bacteria</taxon>
        <taxon>Bacillati</taxon>
        <taxon>Actinomycetota</taxon>
        <taxon>Actinomycetes</taxon>
        <taxon>Glycomycetales</taxon>
        <taxon>Glycomycetaceae</taxon>
        <taxon>Stackebrandtia</taxon>
    </lineage>
</organism>
<dbReference type="AlphaFoldDB" id="A0A543B0L0"/>
<dbReference type="InterPro" id="IPR029479">
    <property type="entry name" value="Nitroreductase"/>
</dbReference>
<dbReference type="Proteomes" id="UP000317043">
    <property type="component" value="Unassembled WGS sequence"/>
</dbReference>
<dbReference type="CDD" id="cd20607">
    <property type="entry name" value="FbiB_C-like"/>
    <property type="match status" value="1"/>
</dbReference>
<keyword evidence="14" id="KW-1185">Reference proteome</keyword>
<keyword evidence="6" id="KW-0560">Oxidoreductase</keyword>
<comment type="caution">
    <text evidence="13">The sequence shown here is derived from an EMBL/GenBank/DDBJ whole genome shotgun (WGS) entry which is preliminary data.</text>
</comment>
<proteinExistence type="predicted"/>
<feature type="region of interest" description="Disordered" evidence="10">
    <location>
        <begin position="411"/>
        <end position="431"/>
    </location>
</feature>
<dbReference type="NCBIfam" id="NF009810">
    <property type="entry name" value="PRK13294.1"/>
    <property type="match status" value="1"/>
</dbReference>
<feature type="compositionally biased region" description="Basic and acidic residues" evidence="10">
    <location>
        <begin position="418"/>
        <end position="431"/>
    </location>
</feature>
<dbReference type="OrthoDB" id="9788295at2"/>
<evidence type="ECO:0000256" key="4">
    <source>
        <dbReference type="ARBA" id="ARBA00022842"/>
    </source>
</evidence>
<evidence type="ECO:0000256" key="5">
    <source>
        <dbReference type="ARBA" id="ARBA00022958"/>
    </source>
</evidence>
<dbReference type="SUPFAM" id="SSF144010">
    <property type="entry name" value="CofE-like"/>
    <property type="match status" value="1"/>
</dbReference>
<reference evidence="13 14" key="1">
    <citation type="submission" date="2019-06" db="EMBL/GenBank/DDBJ databases">
        <title>Sequencing the genomes of 1000 actinobacteria strains.</title>
        <authorList>
            <person name="Klenk H.-P."/>
        </authorList>
    </citation>
    <scope>NUCLEOTIDE SEQUENCE [LARGE SCALE GENOMIC DNA]</scope>
    <source>
        <strain evidence="13 14">DSM 45928</strain>
    </source>
</reference>
<evidence type="ECO:0000256" key="8">
    <source>
        <dbReference type="ARBA" id="ARBA00023211"/>
    </source>
</evidence>
<feature type="domain" description="Coenzyme F420:L-glutamate ligase-like" evidence="12">
    <location>
        <begin position="11"/>
        <end position="201"/>
    </location>
</feature>
<evidence type="ECO:0000259" key="11">
    <source>
        <dbReference type="Pfam" id="PF00881"/>
    </source>
</evidence>
<keyword evidence="8" id="KW-0464">Manganese</keyword>
<dbReference type="SUPFAM" id="SSF55469">
    <property type="entry name" value="FMN-dependent nitroreductase-like"/>
    <property type="match status" value="1"/>
</dbReference>
<evidence type="ECO:0000256" key="9">
    <source>
        <dbReference type="ARBA" id="ARBA00023268"/>
    </source>
</evidence>
<keyword evidence="2" id="KW-0479">Metal-binding</keyword>
<keyword evidence="7" id="KW-0342">GTP-binding</keyword>
<dbReference type="GO" id="GO:0005525">
    <property type="term" value="F:GTP binding"/>
    <property type="evidence" value="ECO:0007669"/>
    <property type="project" value="UniProtKB-KW"/>
</dbReference>
<dbReference type="GO" id="GO:0016491">
    <property type="term" value="F:oxidoreductase activity"/>
    <property type="evidence" value="ECO:0007669"/>
    <property type="project" value="UniProtKB-KW"/>
</dbReference>
<dbReference type="InterPro" id="IPR019943">
    <property type="entry name" value="F420_FbiB_C"/>
</dbReference>
<evidence type="ECO:0000256" key="6">
    <source>
        <dbReference type="ARBA" id="ARBA00023002"/>
    </source>
</evidence>
<dbReference type="GO" id="GO:0046872">
    <property type="term" value="F:metal ion binding"/>
    <property type="evidence" value="ECO:0007669"/>
    <property type="project" value="UniProtKB-KW"/>
</dbReference>
<dbReference type="InterPro" id="IPR000415">
    <property type="entry name" value="Nitroreductase-like"/>
</dbReference>
<evidence type="ECO:0000256" key="3">
    <source>
        <dbReference type="ARBA" id="ARBA00022741"/>
    </source>
</evidence>
<dbReference type="Gene3D" id="3.30.1330.100">
    <property type="entry name" value="CofE-like"/>
    <property type="match status" value="2"/>
</dbReference>
<evidence type="ECO:0000259" key="12">
    <source>
        <dbReference type="Pfam" id="PF01996"/>
    </source>
</evidence>
<dbReference type="FunCoup" id="A0A543B0L0">
    <property type="interactions" value="1"/>
</dbReference>
<accession>A0A543B0L0</accession>
<dbReference type="RefSeq" id="WP_142042533.1">
    <property type="nucleotide sequence ID" value="NZ_JBHTGS010000004.1"/>
</dbReference>
<dbReference type="PANTHER" id="PTHR47917">
    <property type="match status" value="1"/>
</dbReference>
<keyword evidence="4" id="KW-0460">Magnesium</keyword>
<dbReference type="Pfam" id="PF00881">
    <property type="entry name" value="Nitroreductase"/>
    <property type="match status" value="1"/>
</dbReference>
<dbReference type="InParanoid" id="A0A543B0L0"/>
<dbReference type="InterPro" id="IPR008225">
    <property type="entry name" value="F420-0_g-glutamyl_ligase"/>
</dbReference>
<name>A0A543B0L0_9ACTN</name>
<dbReference type="NCBIfam" id="TIGR01916">
    <property type="entry name" value="F420_cofE"/>
    <property type="match status" value="1"/>
</dbReference>
<feature type="domain" description="Nitroreductase" evidence="11">
    <location>
        <begin position="243"/>
        <end position="411"/>
    </location>
</feature>